<dbReference type="Gene3D" id="2.60.120.200">
    <property type="match status" value="1"/>
</dbReference>
<dbReference type="InterPro" id="IPR009784">
    <property type="entry name" value="DUF1349"/>
</dbReference>
<name>A0A345T6A7_9ACTN</name>
<dbReference type="InterPro" id="IPR013320">
    <property type="entry name" value="ConA-like_dom_sf"/>
</dbReference>
<reference evidence="2" key="1">
    <citation type="submission" date="2018-07" db="EMBL/GenBank/DDBJ databases">
        <title>Streptacidiphilus bronchialis DSM 106435 chromosome.</title>
        <authorList>
            <person name="Batra D."/>
            <person name="Gulvik C.A."/>
        </authorList>
    </citation>
    <scope>NUCLEOTIDE SEQUENCE [LARGE SCALE GENOMIC DNA]</scope>
    <source>
        <strain evidence="2">DSM 106435</strain>
    </source>
</reference>
<gene>
    <name evidence="1" type="ORF">C7M71_018955</name>
</gene>
<dbReference type="EMBL" id="CP031264">
    <property type="protein sequence ID" value="AXI81512.1"/>
    <property type="molecule type" value="Genomic_DNA"/>
</dbReference>
<dbReference type="AlphaFoldDB" id="A0A345T6A7"/>
<dbReference type="PANTHER" id="PTHR35332:SF2">
    <property type="entry name" value="REGULATION OF ENOLASE PROTEIN 1"/>
    <property type="match status" value="1"/>
</dbReference>
<dbReference type="SUPFAM" id="SSF49899">
    <property type="entry name" value="Concanavalin A-like lectins/glucanases"/>
    <property type="match status" value="1"/>
</dbReference>
<accession>A0A345T6A7</accession>
<evidence type="ECO:0000313" key="1">
    <source>
        <dbReference type="EMBL" id="AXI81512.1"/>
    </source>
</evidence>
<dbReference type="OrthoDB" id="9808724at2"/>
<organism evidence="1 2">
    <name type="scientific">Peterkaempfera bronchialis</name>
    <dbReference type="NCBI Taxonomy" id="2126346"/>
    <lineage>
        <taxon>Bacteria</taxon>
        <taxon>Bacillati</taxon>
        <taxon>Actinomycetota</taxon>
        <taxon>Actinomycetes</taxon>
        <taxon>Kitasatosporales</taxon>
        <taxon>Streptomycetaceae</taxon>
        <taxon>Peterkaempfera</taxon>
    </lineage>
</organism>
<proteinExistence type="predicted"/>
<protein>
    <submittedName>
        <fullName evidence="1">DUF1349 domain-containing protein</fullName>
    </submittedName>
</protein>
<dbReference type="KEGG" id="stri:C7M71_018955"/>
<evidence type="ECO:0000313" key="2">
    <source>
        <dbReference type="Proteomes" id="UP000249340"/>
    </source>
</evidence>
<dbReference type="PANTHER" id="PTHR35332">
    <property type="entry name" value="REGULATION OF ENOLASE PROTEIN 1"/>
    <property type="match status" value="1"/>
</dbReference>
<sequence>MTSAPSTDLFIDPMSREGEQLPDAGRLVGSPPEGDFTLAARVAVGFRSTYDAGVLLLHAGERVWAKLCFEYSPQHRPTAVTVVTRGTSDDANAHEVMGDRLWLRITRSGAAFAFHASADGRWWQLLRYFTLGPEAANRVKIGFMAQSPLGEGCTAVFDRIAFQREAPKDLRDGS</sequence>
<dbReference type="Proteomes" id="UP000249340">
    <property type="component" value="Chromosome"/>
</dbReference>
<dbReference type="Pfam" id="PF07081">
    <property type="entry name" value="DUF1349"/>
    <property type="match status" value="1"/>
</dbReference>
<keyword evidence="2" id="KW-1185">Reference proteome</keyword>